<accession>B8MQ63</accession>
<keyword evidence="8" id="KW-0325">Glycoprotein</keyword>
<dbReference type="InterPro" id="IPR001764">
    <property type="entry name" value="Glyco_hydro_3_N"/>
</dbReference>
<dbReference type="OMA" id="ICTPAHR"/>
<dbReference type="PhylomeDB" id="B8MQ63"/>
<protein>
    <recommendedName>
        <fullName evidence="4">beta-glucosidase</fullName>
        <ecNumber evidence="4">3.2.1.21</ecNumber>
    </recommendedName>
</protein>
<comment type="similarity">
    <text evidence="3">Belongs to the glycosyl hydrolase 3 family.</text>
</comment>
<evidence type="ECO:0000256" key="1">
    <source>
        <dbReference type="ARBA" id="ARBA00000448"/>
    </source>
</evidence>
<evidence type="ECO:0000313" key="15">
    <source>
        <dbReference type="Proteomes" id="UP000001745"/>
    </source>
</evidence>
<dbReference type="RefSeq" id="XP_002487200.1">
    <property type="nucleotide sequence ID" value="XM_002487155.1"/>
</dbReference>
<organism evidence="14 15">
    <name type="scientific">Talaromyces stipitatus (strain ATCC 10500 / CBS 375.48 / QM 6759 / NRRL 1006)</name>
    <name type="common">Penicillium stipitatum</name>
    <dbReference type="NCBI Taxonomy" id="441959"/>
    <lineage>
        <taxon>Eukaryota</taxon>
        <taxon>Fungi</taxon>
        <taxon>Dikarya</taxon>
        <taxon>Ascomycota</taxon>
        <taxon>Pezizomycotina</taxon>
        <taxon>Eurotiomycetes</taxon>
        <taxon>Eurotiomycetidae</taxon>
        <taxon>Eurotiales</taxon>
        <taxon>Trichocomaceae</taxon>
        <taxon>Talaromyces</taxon>
        <taxon>Talaromyces sect. Talaromyces</taxon>
    </lineage>
</organism>
<keyword evidence="10" id="KW-0326">Glycosidase</keyword>
<keyword evidence="11" id="KW-0624">Polysaccharide degradation</keyword>
<gene>
    <name evidence="14" type="ORF">TSTA_055890</name>
</gene>
<dbReference type="AlphaFoldDB" id="B8MQ63"/>
<evidence type="ECO:0000256" key="5">
    <source>
        <dbReference type="ARBA" id="ARBA00022729"/>
    </source>
</evidence>
<evidence type="ECO:0000256" key="12">
    <source>
        <dbReference type="SAM" id="SignalP"/>
    </source>
</evidence>
<dbReference type="PANTHER" id="PTHR42715">
    <property type="entry name" value="BETA-GLUCOSIDASE"/>
    <property type="match status" value="1"/>
</dbReference>
<dbReference type="GO" id="GO:0030245">
    <property type="term" value="P:cellulose catabolic process"/>
    <property type="evidence" value="ECO:0007669"/>
    <property type="project" value="UniProtKB-UniPathway"/>
</dbReference>
<dbReference type="InterPro" id="IPR026891">
    <property type="entry name" value="Fn3-like"/>
</dbReference>
<proteinExistence type="inferred from homology"/>
<keyword evidence="9" id="KW-0119">Carbohydrate metabolism</keyword>
<dbReference type="Pfam" id="PF14310">
    <property type="entry name" value="Fn3-like"/>
    <property type="match status" value="1"/>
</dbReference>
<dbReference type="UniPathway" id="UPA00696"/>
<dbReference type="InterPro" id="IPR002772">
    <property type="entry name" value="Glyco_hydro_3_C"/>
</dbReference>
<dbReference type="InterPro" id="IPR013783">
    <property type="entry name" value="Ig-like_fold"/>
</dbReference>
<evidence type="ECO:0000256" key="3">
    <source>
        <dbReference type="ARBA" id="ARBA00005336"/>
    </source>
</evidence>
<dbReference type="Gene3D" id="3.20.20.300">
    <property type="entry name" value="Glycoside hydrolase, family 3, N-terminal domain"/>
    <property type="match status" value="2"/>
</dbReference>
<keyword evidence="6" id="KW-0378">Hydrolase</keyword>
<dbReference type="GeneID" id="8102282"/>
<dbReference type="PANTHER" id="PTHR42715:SF29">
    <property type="entry name" value="BETA-GLUCOSIDASE A-RELATED"/>
    <property type="match status" value="1"/>
</dbReference>
<dbReference type="Gene3D" id="3.40.50.1700">
    <property type="entry name" value="Glycoside hydrolase family 3 C-terminal domain"/>
    <property type="match status" value="2"/>
</dbReference>
<evidence type="ECO:0000256" key="8">
    <source>
        <dbReference type="ARBA" id="ARBA00023180"/>
    </source>
</evidence>
<dbReference type="STRING" id="441959.B8MQ63"/>
<dbReference type="InterPro" id="IPR017853">
    <property type="entry name" value="GH"/>
</dbReference>
<reference evidence="15" key="1">
    <citation type="journal article" date="2015" name="Genome Announc.">
        <title>Genome sequence of the AIDS-associated pathogen Penicillium marneffei (ATCC18224) and its near taxonomic relative Talaromyces stipitatus (ATCC10500).</title>
        <authorList>
            <person name="Nierman W.C."/>
            <person name="Fedorova-Abrams N.D."/>
            <person name="Andrianopoulos A."/>
        </authorList>
    </citation>
    <scope>NUCLEOTIDE SEQUENCE [LARGE SCALE GENOMIC DNA]</scope>
    <source>
        <strain evidence="15">ATCC 10500 / CBS 375.48 / QM 6759 / NRRL 1006</strain>
    </source>
</reference>
<dbReference type="InterPro" id="IPR050288">
    <property type="entry name" value="Cellulose_deg_GH3"/>
</dbReference>
<dbReference type="SUPFAM" id="SSF52279">
    <property type="entry name" value="Beta-D-glucan exohydrolase, C-terminal domain"/>
    <property type="match status" value="1"/>
</dbReference>
<dbReference type="InterPro" id="IPR036881">
    <property type="entry name" value="Glyco_hydro_3_C_sf"/>
</dbReference>
<dbReference type="VEuPathDB" id="FungiDB:TSTA_055890"/>
<evidence type="ECO:0000256" key="9">
    <source>
        <dbReference type="ARBA" id="ARBA00023277"/>
    </source>
</evidence>
<dbReference type="Pfam" id="PF01915">
    <property type="entry name" value="Glyco_hydro_3_C"/>
    <property type="match status" value="1"/>
</dbReference>
<evidence type="ECO:0000256" key="2">
    <source>
        <dbReference type="ARBA" id="ARBA00004987"/>
    </source>
</evidence>
<evidence type="ECO:0000256" key="10">
    <source>
        <dbReference type="ARBA" id="ARBA00023295"/>
    </source>
</evidence>
<dbReference type="Proteomes" id="UP000001745">
    <property type="component" value="Unassembled WGS sequence"/>
</dbReference>
<dbReference type="SUPFAM" id="SSF51445">
    <property type="entry name" value="(Trans)glycosidases"/>
    <property type="match status" value="1"/>
</dbReference>
<feature type="domain" description="Fibronectin type III-like" evidence="13">
    <location>
        <begin position="579"/>
        <end position="682"/>
    </location>
</feature>
<comment type="pathway">
    <text evidence="2">Glycan metabolism; cellulose degradation.</text>
</comment>
<dbReference type="SMART" id="SM01217">
    <property type="entry name" value="Fn3_like"/>
    <property type="match status" value="1"/>
</dbReference>
<dbReference type="GO" id="GO:0008422">
    <property type="term" value="F:beta-glucosidase activity"/>
    <property type="evidence" value="ECO:0007669"/>
    <property type="project" value="UniProtKB-EC"/>
</dbReference>
<evidence type="ECO:0000256" key="11">
    <source>
        <dbReference type="ARBA" id="ARBA00023326"/>
    </source>
</evidence>
<name>B8MQ63_TALSN</name>
<feature type="signal peptide" evidence="12">
    <location>
        <begin position="1"/>
        <end position="19"/>
    </location>
</feature>
<evidence type="ECO:0000256" key="7">
    <source>
        <dbReference type="ARBA" id="ARBA00023001"/>
    </source>
</evidence>
<dbReference type="InterPro" id="IPR036962">
    <property type="entry name" value="Glyco_hydro_3_N_sf"/>
</dbReference>
<feature type="chain" id="PRO_5002875291" description="beta-glucosidase" evidence="12">
    <location>
        <begin position="20"/>
        <end position="695"/>
    </location>
</feature>
<dbReference type="InParanoid" id="B8MQ63"/>
<comment type="catalytic activity">
    <reaction evidence="1">
        <text>Hydrolysis of terminal, non-reducing beta-D-glucosyl residues with release of beta-D-glucose.</text>
        <dbReference type="EC" id="3.2.1.21"/>
    </reaction>
</comment>
<dbReference type="Gene3D" id="2.60.40.10">
    <property type="entry name" value="Immunoglobulins"/>
    <property type="match status" value="1"/>
</dbReference>
<evidence type="ECO:0000259" key="13">
    <source>
        <dbReference type="SMART" id="SM01217"/>
    </source>
</evidence>
<dbReference type="EC" id="3.2.1.21" evidence="4"/>
<dbReference type="PRINTS" id="PR00133">
    <property type="entry name" value="GLHYDRLASE3"/>
</dbReference>
<evidence type="ECO:0000256" key="6">
    <source>
        <dbReference type="ARBA" id="ARBA00022801"/>
    </source>
</evidence>
<evidence type="ECO:0000256" key="4">
    <source>
        <dbReference type="ARBA" id="ARBA00012744"/>
    </source>
</evidence>
<dbReference type="PROSITE" id="PS00775">
    <property type="entry name" value="GLYCOSYL_HYDROL_F3"/>
    <property type="match status" value="1"/>
</dbReference>
<keyword evidence="7" id="KW-0136">Cellulose degradation</keyword>
<dbReference type="HOGENOM" id="CLU_004542_2_0_1"/>
<sequence length="695" mass="75271">MRSFWWVTTILSSSVIAAGQNNEAYSQPSYPSPWGDGKGGWAEAYEKAREFVSQLTLVEKVNLTTGTGWMQGSCVGETVSIPRLGLRGLCLQDGPMGIRFSDYNSAFPAGVNIAATWDRSLGYLRGRAMGRATEGGRNWEGFSPDPVNTGVMMAETSKGAFRLVGEANGYACANSYTLNNLLKRELDFQGFVISDWGADTSGVSSTLAGLDMSMPGDTLFSSGDSYGSANLTISVVNGTVPEYRIDDMAIRIMAAYYKIGRDKYQVPINFNSWNRDIDDPIYATAGREYGIGRVNEHVDVRGNHASMIREIGAASTVLLKNTDGALPLSGEEKFTAVFGSDADADPVGINSVLIMAVTMALLPLAYNKIQALASQADVALVFVNSDSGEEFIVVDGNEGDRNNLTLWRDGDTLIKAVTQNNNTVVVIHSDGPVLVGGWYENPNVTAILWADVLYGRVNPGGKSPFTWGKAREDYSADVLYAPNNGDEAPQIDLTEEPISPLYMNSDHGLSYTTFAYSNIRVRPLRNPAPYVPTSGLTEPAPVFGNFSTDWSDYLFLESSGDPDYGLSADEYLPENATSAVPQPLHPAGGQPGGNPGLYEQVAIVTVDITNTGTVSGDEYISHGGPDDPKIVLRGFDRISLRPQETKEFSVVLTRRDISNWDVVSQNWVVTEYPKTVYVGSSSRELRLEADLSSLS</sequence>
<dbReference type="InterPro" id="IPR019800">
    <property type="entry name" value="Glyco_hydro_3_AS"/>
</dbReference>
<dbReference type="EMBL" id="EQ962659">
    <property type="protein sequence ID" value="EED13089.1"/>
    <property type="molecule type" value="Genomic_DNA"/>
</dbReference>
<keyword evidence="15" id="KW-1185">Reference proteome</keyword>
<keyword evidence="5 12" id="KW-0732">Signal</keyword>
<dbReference type="eggNOG" id="ENOG502QR4D">
    <property type="taxonomic scope" value="Eukaryota"/>
</dbReference>
<dbReference type="OrthoDB" id="416222at2759"/>
<evidence type="ECO:0000313" key="14">
    <source>
        <dbReference type="EMBL" id="EED13089.1"/>
    </source>
</evidence>